<keyword evidence="6" id="KW-1185">Reference proteome</keyword>
<organism evidence="5 6">
    <name type="scientific">Moellerella wisconsensis ATCC 35017</name>
    <dbReference type="NCBI Taxonomy" id="1354267"/>
    <lineage>
        <taxon>Bacteria</taxon>
        <taxon>Pseudomonadati</taxon>
        <taxon>Pseudomonadota</taxon>
        <taxon>Gammaproteobacteria</taxon>
        <taxon>Enterobacterales</taxon>
        <taxon>Morganellaceae</taxon>
        <taxon>Moellerella</taxon>
    </lineage>
</organism>
<dbReference type="InterPro" id="IPR013022">
    <property type="entry name" value="Xyl_isomerase-like_TIM-brl"/>
</dbReference>
<dbReference type="PANTHER" id="PTHR43489:SF6">
    <property type="entry name" value="HYDROXYPYRUVATE ISOMERASE-RELATED"/>
    <property type="match status" value="1"/>
</dbReference>
<proteinExistence type="inferred from homology"/>
<feature type="active site" description="Proton donor/acceptor" evidence="3">
    <location>
        <position position="143"/>
    </location>
</feature>
<dbReference type="RefSeq" id="WP_053907492.1">
    <property type="nucleotide sequence ID" value="NZ_CAWMUS010000009.1"/>
</dbReference>
<dbReference type="NCBIfam" id="NF043033">
    <property type="entry name" value="OxoTetrIsom"/>
    <property type="match status" value="1"/>
</dbReference>
<dbReference type="PANTHER" id="PTHR43489">
    <property type="entry name" value="ISOMERASE"/>
    <property type="match status" value="1"/>
</dbReference>
<evidence type="ECO:0000313" key="6">
    <source>
        <dbReference type="Proteomes" id="UP000053226"/>
    </source>
</evidence>
<dbReference type="AlphaFoldDB" id="A0A0N0Z8R3"/>
<dbReference type="InterPro" id="IPR036237">
    <property type="entry name" value="Xyl_isomerase-like_sf"/>
</dbReference>
<comment type="similarity">
    <text evidence="2">Belongs to the hyi family.</text>
</comment>
<evidence type="ECO:0000256" key="1">
    <source>
        <dbReference type="ARBA" id="ARBA00023235"/>
    </source>
</evidence>
<accession>A0A0N0Z8R3</accession>
<reference evidence="5 6" key="1">
    <citation type="submission" date="2015-07" db="EMBL/GenBank/DDBJ databases">
        <title>ATOL: Assembling a taxonomically balanced genome-scale reconstruction of the evolutionary history of the Enterobacteriaceae.</title>
        <authorList>
            <person name="Plunkett G.III."/>
            <person name="Neeno-Eckwall E.C."/>
            <person name="Glasner J.D."/>
            <person name="Perna N.T."/>
        </authorList>
    </citation>
    <scope>NUCLEOTIDE SEQUENCE [LARGE SCALE GENOMIC DNA]</scope>
    <source>
        <strain evidence="5 6">ATCC 35017</strain>
    </source>
</reference>
<dbReference type="InterPro" id="IPR026040">
    <property type="entry name" value="HyI-like"/>
</dbReference>
<evidence type="ECO:0000313" key="5">
    <source>
        <dbReference type="EMBL" id="KPD03609.1"/>
    </source>
</evidence>
<dbReference type="GO" id="GO:0008903">
    <property type="term" value="F:hydroxypyruvate isomerase activity"/>
    <property type="evidence" value="ECO:0007669"/>
    <property type="project" value="UniProtKB-EC"/>
</dbReference>
<keyword evidence="1 2" id="KW-0413">Isomerase</keyword>
<protein>
    <submittedName>
        <fullName evidence="5">Hydroxypyruvate isomerase</fullName>
        <ecNumber evidence="5">5.3.1.22</ecNumber>
    </submittedName>
</protein>
<gene>
    <name evidence="5" type="ORF">M992_0899</name>
</gene>
<dbReference type="InterPro" id="IPR053398">
    <property type="entry name" value="HPT_OtnI_isomerases"/>
</dbReference>
<dbReference type="PIRSF" id="PIRSF006241">
    <property type="entry name" value="HyI"/>
    <property type="match status" value="1"/>
</dbReference>
<evidence type="ECO:0000256" key="2">
    <source>
        <dbReference type="PIRNR" id="PIRNR006241"/>
    </source>
</evidence>
<name>A0A0N0Z8R3_9GAMM</name>
<dbReference type="EC" id="5.3.1.22" evidence="5"/>
<feature type="domain" description="Xylose isomerase-like TIM barrel" evidence="4">
    <location>
        <begin position="21"/>
        <end position="257"/>
    </location>
</feature>
<dbReference type="InterPro" id="IPR050417">
    <property type="entry name" value="Sugar_Epim/Isomerase"/>
</dbReference>
<evidence type="ECO:0000259" key="4">
    <source>
        <dbReference type="Pfam" id="PF01261"/>
    </source>
</evidence>
<dbReference type="Proteomes" id="UP000053226">
    <property type="component" value="Unassembled WGS sequence"/>
</dbReference>
<dbReference type="GO" id="GO:0046487">
    <property type="term" value="P:glyoxylate metabolic process"/>
    <property type="evidence" value="ECO:0007669"/>
    <property type="project" value="TreeGrafter"/>
</dbReference>
<dbReference type="OrthoDB" id="9786584at2"/>
<keyword evidence="5" id="KW-0670">Pyruvate</keyword>
<dbReference type="SUPFAM" id="SSF51658">
    <property type="entry name" value="Xylose isomerase-like"/>
    <property type="match status" value="1"/>
</dbReference>
<dbReference type="FunFam" id="3.20.20.150:FF:000007">
    <property type="entry name" value="Hydroxypyruvate isomerase"/>
    <property type="match status" value="1"/>
</dbReference>
<dbReference type="EMBL" id="LGAA01000009">
    <property type="protein sequence ID" value="KPD03609.1"/>
    <property type="molecule type" value="Genomic_DNA"/>
</dbReference>
<sequence>MAKFAANLSMMFNEVPFIQRFERAADAGFHGVEYLFPYEESPQAIVEQLKKHDLTQVLFNMPAGHWAAGERGMASIPGREQEFQQGVHKALEYALALNCKQVHAMAGKIDSKFTPAQQQACFIQNIQYAADVMAEHGIKVLIEPINTRDMPGYFLTTQKQAEALLPEINRNNVFIQLDLYHCQIMEGDLLKTIERLWRKFSHIQIASVPFRHEPDTGEVNYSWIFAKLDEMGYPGWLGCEYIPAGKTEDGLGWFKKLQTE</sequence>
<dbReference type="Pfam" id="PF01261">
    <property type="entry name" value="AP_endonuc_2"/>
    <property type="match status" value="1"/>
</dbReference>
<comment type="caution">
    <text evidence="5">The sequence shown here is derived from an EMBL/GenBank/DDBJ whole genome shotgun (WGS) entry which is preliminary data.</text>
</comment>
<dbReference type="Gene3D" id="3.20.20.150">
    <property type="entry name" value="Divalent-metal-dependent TIM barrel enzymes"/>
    <property type="match status" value="1"/>
</dbReference>
<feature type="active site" description="Proton donor/acceptor" evidence="3">
    <location>
        <position position="240"/>
    </location>
</feature>
<evidence type="ECO:0000256" key="3">
    <source>
        <dbReference type="PIRSR" id="PIRSR006241-50"/>
    </source>
</evidence>